<sequence>MQLCPYMDLRTFINKRRSNPSMTSKSSIRPSIPVKNQDSHMFLVDDLEGPKLFEDYDDTEEENNPTRTINLYLFKQIVEGLMHIHEQHVVHRDIKPDNIFVQENYNVLVGDFGLAKSLASHAVNNLADSPEPETDETGTASTDEGTFFYMAPELLDQHIYTAKSDIYSLGIILLELFHPFSTEMERIMLLTELKKNPLSLAHFCSASGMPSDVSHLLSRLLSVDPSKRPSAMEIILDPLFDNFASQQLGIRSPLATSPNHSVSLNTNSFLSMRRPSSSFTLRPGSMRSDHLHLRQRASSTTITGNFAHRSSSGSPSDPIGSGVASFIGPRSLPSYKFPAHTTEDDDESSMSTSSKPPYVPHPRSSSFDLSNGNDTVELIGLGESIHEGMEKKEEAPKQTNAFAQLWGMIKNVTKPKSGSSNEGLGSAGSLT</sequence>
<accession>A0A1Y2BUU3</accession>
<evidence type="ECO:0000313" key="8">
    <source>
        <dbReference type="EMBL" id="ORY38548.1"/>
    </source>
</evidence>
<dbReference type="Gene3D" id="1.10.510.10">
    <property type="entry name" value="Transferase(Phosphotransferase) domain 1"/>
    <property type="match status" value="1"/>
</dbReference>
<organism evidence="8 9">
    <name type="scientific">Rhizoclosmatium globosum</name>
    <dbReference type="NCBI Taxonomy" id="329046"/>
    <lineage>
        <taxon>Eukaryota</taxon>
        <taxon>Fungi</taxon>
        <taxon>Fungi incertae sedis</taxon>
        <taxon>Chytridiomycota</taxon>
        <taxon>Chytridiomycota incertae sedis</taxon>
        <taxon>Chytridiomycetes</taxon>
        <taxon>Chytridiales</taxon>
        <taxon>Chytriomycetaceae</taxon>
        <taxon>Rhizoclosmatium</taxon>
    </lineage>
</organism>
<feature type="compositionally biased region" description="Polar residues" evidence="6">
    <location>
        <begin position="363"/>
        <end position="374"/>
    </location>
</feature>
<evidence type="ECO:0000256" key="1">
    <source>
        <dbReference type="ARBA" id="ARBA00022679"/>
    </source>
</evidence>
<evidence type="ECO:0000256" key="4">
    <source>
        <dbReference type="ARBA" id="ARBA00022840"/>
    </source>
</evidence>
<evidence type="ECO:0000256" key="3">
    <source>
        <dbReference type="ARBA" id="ARBA00022777"/>
    </source>
</evidence>
<feature type="domain" description="Protein kinase" evidence="7">
    <location>
        <begin position="1"/>
        <end position="240"/>
    </location>
</feature>
<keyword evidence="9" id="KW-1185">Reference proteome</keyword>
<dbReference type="PROSITE" id="PS00108">
    <property type="entry name" value="PROTEIN_KINASE_ST"/>
    <property type="match status" value="1"/>
</dbReference>
<dbReference type="PANTHER" id="PTHR11042">
    <property type="entry name" value="EUKARYOTIC TRANSLATION INITIATION FACTOR 2-ALPHA KINASE EIF2-ALPHA KINASE -RELATED"/>
    <property type="match status" value="1"/>
</dbReference>
<dbReference type="STRING" id="329046.A0A1Y2BUU3"/>
<dbReference type="PROSITE" id="PS50011">
    <property type="entry name" value="PROTEIN_KINASE_DOM"/>
    <property type="match status" value="1"/>
</dbReference>
<keyword evidence="4" id="KW-0067">ATP-binding</keyword>
<feature type="region of interest" description="Disordered" evidence="6">
    <location>
        <begin position="300"/>
        <end position="374"/>
    </location>
</feature>
<dbReference type="Proteomes" id="UP000193642">
    <property type="component" value="Unassembled WGS sequence"/>
</dbReference>
<dbReference type="OrthoDB" id="341578at2759"/>
<dbReference type="GO" id="GO:0004694">
    <property type="term" value="F:eukaryotic translation initiation factor 2alpha kinase activity"/>
    <property type="evidence" value="ECO:0007669"/>
    <property type="project" value="TreeGrafter"/>
</dbReference>
<dbReference type="GO" id="GO:0005634">
    <property type="term" value="C:nucleus"/>
    <property type="evidence" value="ECO:0007669"/>
    <property type="project" value="TreeGrafter"/>
</dbReference>
<dbReference type="Pfam" id="PF00069">
    <property type="entry name" value="Pkinase"/>
    <property type="match status" value="1"/>
</dbReference>
<dbReference type="InterPro" id="IPR011009">
    <property type="entry name" value="Kinase-like_dom_sf"/>
</dbReference>
<dbReference type="SMART" id="SM00220">
    <property type="entry name" value="S_TKc"/>
    <property type="match status" value="1"/>
</dbReference>
<dbReference type="GO" id="GO:0005737">
    <property type="term" value="C:cytoplasm"/>
    <property type="evidence" value="ECO:0007669"/>
    <property type="project" value="TreeGrafter"/>
</dbReference>
<evidence type="ECO:0000256" key="2">
    <source>
        <dbReference type="ARBA" id="ARBA00022741"/>
    </source>
</evidence>
<keyword evidence="1" id="KW-0808">Transferase</keyword>
<reference evidence="8 9" key="1">
    <citation type="submission" date="2016-07" db="EMBL/GenBank/DDBJ databases">
        <title>Pervasive Adenine N6-methylation of Active Genes in Fungi.</title>
        <authorList>
            <consortium name="DOE Joint Genome Institute"/>
            <person name="Mondo S.J."/>
            <person name="Dannebaum R.O."/>
            <person name="Kuo R.C."/>
            <person name="Labutti K."/>
            <person name="Haridas S."/>
            <person name="Kuo A."/>
            <person name="Salamov A."/>
            <person name="Ahrendt S.R."/>
            <person name="Lipzen A."/>
            <person name="Sullivan W."/>
            <person name="Andreopoulos W.B."/>
            <person name="Clum A."/>
            <person name="Lindquist E."/>
            <person name="Daum C."/>
            <person name="Ramamoorthy G.K."/>
            <person name="Gryganskyi A."/>
            <person name="Culley D."/>
            <person name="Magnuson J.K."/>
            <person name="James T.Y."/>
            <person name="O'Malley M.A."/>
            <person name="Stajich J.E."/>
            <person name="Spatafora J.W."/>
            <person name="Visel A."/>
            <person name="Grigoriev I.V."/>
        </authorList>
    </citation>
    <scope>NUCLEOTIDE SEQUENCE [LARGE SCALE GENOMIC DNA]</scope>
    <source>
        <strain evidence="8 9">JEL800</strain>
    </source>
</reference>
<protein>
    <submittedName>
        <fullName evidence="8">Kinase-like protein</fullName>
    </submittedName>
</protein>
<dbReference type="InterPro" id="IPR008271">
    <property type="entry name" value="Ser/Thr_kinase_AS"/>
</dbReference>
<dbReference type="EMBL" id="MCGO01000043">
    <property type="protein sequence ID" value="ORY38548.1"/>
    <property type="molecule type" value="Genomic_DNA"/>
</dbReference>
<dbReference type="SUPFAM" id="SSF56112">
    <property type="entry name" value="Protein kinase-like (PK-like)"/>
    <property type="match status" value="1"/>
</dbReference>
<dbReference type="InterPro" id="IPR050339">
    <property type="entry name" value="CC_SR_Kinase"/>
</dbReference>
<keyword evidence="2" id="KW-0547">Nucleotide-binding</keyword>
<evidence type="ECO:0000313" key="9">
    <source>
        <dbReference type="Proteomes" id="UP000193642"/>
    </source>
</evidence>
<evidence type="ECO:0000256" key="6">
    <source>
        <dbReference type="SAM" id="MobiDB-lite"/>
    </source>
</evidence>
<dbReference type="PANTHER" id="PTHR11042:SF91">
    <property type="entry name" value="EUKARYOTIC TRANSLATION INITIATION FACTOR 2-ALPHA KINASE"/>
    <property type="match status" value="1"/>
</dbReference>
<feature type="region of interest" description="Disordered" evidence="6">
    <location>
        <begin position="412"/>
        <end position="431"/>
    </location>
</feature>
<proteinExistence type="inferred from homology"/>
<keyword evidence="3 8" id="KW-0418">Kinase</keyword>
<dbReference type="GO" id="GO:0005524">
    <property type="term" value="F:ATP binding"/>
    <property type="evidence" value="ECO:0007669"/>
    <property type="project" value="UniProtKB-KW"/>
</dbReference>
<evidence type="ECO:0000256" key="5">
    <source>
        <dbReference type="ARBA" id="ARBA00037982"/>
    </source>
</evidence>
<name>A0A1Y2BUU3_9FUNG</name>
<comment type="similarity">
    <text evidence="5">Belongs to the protein kinase superfamily. Ser/Thr protein kinase family. GCN2 subfamily.</text>
</comment>
<feature type="compositionally biased region" description="Polar residues" evidence="6">
    <location>
        <begin position="414"/>
        <end position="431"/>
    </location>
</feature>
<dbReference type="AlphaFoldDB" id="A0A1Y2BUU3"/>
<evidence type="ECO:0000259" key="7">
    <source>
        <dbReference type="PROSITE" id="PS50011"/>
    </source>
</evidence>
<dbReference type="InterPro" id="IPR000719">
    <property type="entry name" value="Prot_kinase_dom"/>
</dbReference>
<comment type="caution">
    <text evidence="8">The sequence shown here is derived from an EMBL/GenBank/DDBJ whole genome shotgun (WGS) entry which is preliminary data.</text>
</comment>
<feature type="compositionally biased region" description="Low complexity" evidence="6">
    <location>
        <begin position="310"/>
        <end position="322"/>
    </location>
</feature>
<gene>
    <name evidence="8" type="ORF">BCR33DRAFT_425209</name>
</gene>